<protein>
    <recommendedName>
        <fullName evidence="1">C2H2-type domain-containing protein</fullName>
    </recommendedName>
</protein>
<proteinExistence type="predicted"/>
<dbReference type="AlphaFoldDB" id="A0A8H3EEC4"/>
<dbReference type="InterPro" id="IPR015421">
    <property type="entry name" value="PyrdxlP-dep_Trfase_major"/>
</dbReference>
<dbReference type="InterPro" id="IPR015424">
    <property type="entry name" value="PyrdxlP-dep_Trfase"/>
</dbReference>
<dbReference type="PROSITE" id="PS00028">
    <property type="entry name" value="ZINC_FINGER_C2H2_1"/>
    <property type="match status" value="1"/>
</dbReference>
<dbReference type="SUPFAM" id="SSF53383">
    <property type="entry name" value="PLP-dependent transferases"/>
    <property type="match status" value="1"/>
</dbReference>
<organism evidence="2 3">
    <name type="scientific">Alectoria fallacina</name>
    <dbReference type="NCBI Taxonomy" id="1903189"/>
    <lineage>
        <taxon>Eukaryota</taxon>
        <taxon>Fungi</taxon>
        <taxon>Dikarya</taxon>
        <taxon>Ascomycota</taxon>
        <taxon>Pezizomycotina</taxon>
        <taxon>Lecanoromycetes</taxon>
        <taxon>OSLEUM clade</taxon>
        <taxon>Lecanoromycetidae</taxon>
        <taxon>Lecanorales</taxon>
        <taxon>Lecanorineae</taxon>
        <taxon>Parmeliaceae</taxon>
        <taxon>Alectoria</taxon>
    </lineage>
</organism>
<dbReference type="Gene3D" id="3.40.640.10">
    <property type="entry name" value="Type I PLP-dependent aspartate aminotransferase-like (Major domain)"/>
    <property type="match status" value="1"/>
</dbReference>
<dbReference type="OrthoDB" id="10264306at2759"/>
<dbReference type="EMBL" id="CAJPDR010000009">
    <property type="protein sequence ID" value="CAF9904969.1"/>
    <property type="molecule type" value="Genomic_DNA"/>
</dbReference>
<keyword evidence="3" id="KW-1185">Reference proteome</keyword>
<reference evidence="2" key="1">
    <citation type="submission" date="2021-03" db="EMBL/GenBank/DDBJ databases">
        <authorList>
            <person name="Tagirdzhanova G."/>
        </authorList>
    </citation>
    <scope>NUCLEOTIDE SEQUENCE</scope>
</reference>
<dbReference type="InterPro" id="IPR013087">
    <property type="entry name" value="Znf_C2H2_type"/>
</dbReference>
<dbReference type="Pfam" id="PF00266">
    <property type="entry name" value="Aminotran_5"/>
    <property type="match status" value="1"/>
</dbReference>
<dbReference type="GO" id="GO:0043545">
    <property type="term" value="P:molybdopterin cofactor metabolic process"/>
    <property type="evidence" value="ECO:0007669"/>
    <property type="project" value="TreeGrafter"/>
</dbReference>
<name>A0A8H3EEC4_9LECA</name>
<dbReference type="PANTHER" id="PTHR14237:SF80">
    <property type="entry name" value="MOLYBDENUM COFACTOR SULFURASE"/>
    <property type="match status" value="1"/>
</dbReference>
<dbReference type="Proteomes" id="UP000664203">
    <property type="component" value="Unassembled WGS sequence"/>
</dbReference>
<dbReference type="InterPro" id="IPR000192">
    <property type="entry name" value="Aminotrans_V_dom"/>
</dbReference>
<dbReference type="PANTHER" id="PTHR14237">
    <property type="entry name" value="MOLYBDOPTERIN COFACTOR SULFURASE MOSC"/>
    <property type="match status" value="1"/>
</dbReference>
<dbReference type="GO" id="GO:0008265">
    <property type="term" value="F:molybdenum cofactor sulfurtransferase activity"/>
    <property type="evidence" value="ECO:0007669"/>
    <property type="project" value="TreeGrafter"/>
</dbReference>
<comment type="caution">
    <text evidence="2">The sequence shown here is derived from an EMBL/GenBank/DDBJ whole genome shotgun (WGS) entry which is preliminary data.</text>
</comment>
<accession>A0A8H3EEC4</accession>
<evidence type="ECO:0000259" key="1">
    <source>
        <dbReference type="PROSITE" id="PS00028"/>
    </source>
</evidence>
<evidence type="ECO:0000313" key="2">
    <source>
        <dbReference type="EMBL" id="CAF9904969.1"/>
    </source>
</evidence>
<sequence length="533" mass="58980">MRSLVDDFATEMNSNLFGNPHSNSPSSTLSTGVIESTRLQALAFFKADPEHFDLIFVANATAAIKLVMDCLSDHSQRAASWYRYHADSHTSLVGVRETAGGSYGCFKYDKEVDDWIHSRHSQNFHKPSLQSHSTEGFSLFAYPAQSNMNGRRLPLSWFGDIRSCNTPSSQVFTLLDAAAYVATAQLDLRDPDNAPDFTALSFYKTFGFPDLGALIVRKASGHVLSERRYFGGGTVDMVINGTINGANTDAWHAKKSTSLHEMLEDGTPASHNILALNLALKAHQRLFGSMENVSRHTCNLIKTLYDDMSRLVHANGLLVCKIYEGSPSKYGTSRDQGPTIAFNTRNSRGEWIGKSDFERLAILNKIQLRTGGVCNPGGIASALQMSAKEMRDNFNEGLRCGNELDEINGKPTGIIRVSLGAMSSMKDVEMFMVFMQLFIDTSPERPRILRSFDSMGSTEIASPHKKVYRPESKATVCVEDSIAEPTCPVATCMESFRTRELLWSHLSVHKIGRAGKTLTSKTEGCLGMHTWRR</sequence>
<feature type="domain" description="C2H2-type" evidence="1">
    <location>
        <begin position="487"/>
        <end position="509"/>
    </location>
</feature>
<evidence type="ECO:0000313" key="3">
    <source>
        <dbReference type="Proteomes" id="UP000664203"/>
    </source>
</evidence>
<gene>
    <name evidence="2" type="ORF">ALECFALPRED_010648</name>
</gene>